<dbReference type="InterPro" id="IPR034085">
    <property type="entry name" value="TOG"/>
</dbReference>
<dbReference type="InterPro" id="IPR011989">
    <property type="entry name" value="ARM-like"/>
</dbReference>
<dbReference type="InterPro" id="IPR033337">
    <property type="entry name" value="TORTIFOLIA1/SINE1-2"/>
</dbReference>
<dbReference type="OrthoDB" id="298726at2759"/>
<dbReference type="GO" id="GO:0010031">
    <property type="term" value="P:circumnutation"/>
    <property type="evidence" value="ECO:0000318"/>
    <property type="project" value="GO_Central"/>
</dbReference>
<dbReference type="SMART" id="SM01349">
    <property type="entry name" value="TOG"/>
    <property type="match status" value="1"/>
</dbReference>
<dbReference type="AlphaFoldDB" id="A0A9R0JAI6"/>
<dbReference type="Gene3D" id="1.25.10.10">
    <property type="entry name" value="Leucine-rich Repeat Variant"/>
    <property type="match status" value="2"/>
</dbReference>
<feature type="region of interest" description="Disordered" evidence="1">
    <location>
        <begin position="608"/>
        <end position="689"/>
    </location>
</feature>
<dbReference type="GeneID" id="110801902"/>
<reference evidence="3" key="1">
    <citation type="journal article" date="2021" name="Nat. Commun.">
        <title>Genomic analyses provide insights into spinach domestication and the genetic basis of agronomic traits.</title>
        <authorList>
            <person name="Cai X."/>
            <person name="Sun X."/>
            <person name="Xu C."/>
            <person name="Sun H."/>
            <person name="Wang X."/>
            <person name="Ge C."/>
            <person name="Zhang Z."/>
            <person name="Wang Q."/>
            <person name="Fei Z."/>
            <person name="Jiao C."/>
            <person name="Wang Q."/>
        </authorList>
    </citation>
    <scope>NUCLEOTIDE SEQUENCE [LARGE SCALE GENOMIC DNA]</scope>
    <source>
        <strain evidence="3">cv. Varoflay</strain>
    </source>
</reference>
<accession>A0A9R0JAI6</accession>
<dbReference type="Proteomes" id="UP000813463">
    <property type="component" value="Chromosome 4"/>
</dbReference>
<feature type="compositionally biased region" description="Basic and acidic residues" evidence="1">
    <location>
        <begin position="340"/>
        <end position="358"/>
    </location>
</feature>
<organism evidence="3 4">
    <name type="scientific">Spinacia oleracea</name>
    <name type="common">Spinach</name>
    <dbReference type="NCBI Taxonomy" id="3562"/>
    <lineage>
        <taxon>Eukaryota</taxon>
        <taxon>Viridiplantae</taxon>
        <taxon>Streptophyta</taxon>
        <taxon>Embryophyta</taxon>
        <taxon>Tracheophyta</taxon>
        <taxon>Spermatophyta</taxon>
        <taxon>Magnoliopsida</taxon>
        <taxon>eudicotyledons</taxon>
        <taxon>Gunneridae</taxon>
        <taxon>Pentapetalae</taxon>
        <taxon>Caryophyllales</taxon>
        <taxon>Chenopodiaceae</taxon>
        <taxon>Chenopodioideae</taxon>
        <taxon>Anserineae</taxon>
        <taxon>Spinacia</taxon>
    </lineage>
</organism>
<feature type="compositionally biased region" description="Basic and acidic residues" evidence="1">
    <location>
        <begin position="657"/>
        <end position="666"/>
    </location>
</feature>
<dbReference type="GO" id="GO:0008017">
    <property type="term" value="F:microtubule binding"/>
    <property type="evidence" value="ECO:0000318"/>
    <property type="project" value="GO_Central"/>
</dbReference>
<evidence type="ECO:0000313" key="4">
    <source>
        <dbReference type="RefSeq" id="XP_021863000.1"/>
    </source>
</evidence>
<feature type="compositionally biased region" description="Polar residues" evidence="1">
    <location>
        <begin position="360"/>
        <end position="379"/>
    </location>
</feature>
<evidence type="ECO:0000313" key="3">
    <source>
        <dbReference type="Proteomes" id="UP000813463"/>
    </source>
</evidence>
<dbReference type="GO" id="GO:0010005">
    <property type="term" value="C:cortical microtubule, transverse to long axis"/>
    <property type="evidence" value="ECO:0000318"/>
    <property type="project" value="GO_Central"/>
</dbReference>
<evidence type="ECO:0000259" key="2">
    <source>
        <dbReference type="SMART" id="SM01349"/>
    </source>
</evidence>
<feature type="compositionally biased region" description="Acidic residues" evidence="1">
    <location>
        <begin position="434"/>
        <end position="445"/>
    </location>
</feature>
<dbReference type="RefSeq" id="XP_021863000.1">
    <property type="nucleotide sequence ID" value="XM_022007308.2"/>
</dbReference>
<name>A0A9R0JAI6_SPIOL</name>
<evidence type="ECO:0000256" key="1">
    <source>
        <dbReference type="SAM" id="MobiDB-lite"/>
    </source>
</evidence>
<dbReference type="PANTHER" id="PTHR31355">
    <property type="entry name" value="MICROTUBULE-ASSOCIATED PROTEIN TORTIFOLIA1"/>
    <property type="match status" value="1"/>
</dbReference>
<protein>
    <submittedName>
        <fullName evidence="4">Microtubule-associated protein TORTIFOLIA1 isoform X1</fullName>
    </submittedName>
</protein>
<dbReference type="InterPro" id="IPR057600">
    <property type="entry name" value="TORTIFOLIA1/SINE1-2_N"/>
</dbReference>
<feature type="region of interest" description="Disordered" evidence="1">
    <location>
        <begin position="426"/>
        <end position="464"/>
    </location>
</feature>
<proteinExistence type="predicted"/>
<dbReference type="GO" id="GO:0009826">
    <property type="term" value="P:unidimensional cell growth"/>
    <property type="evidence" value="ECO:0000318"/>
    <property type="project" value="GO_Central"/>
</dbReference>
<feature type="region of interest" description="Disordered" evidence="1">
    <location>
        <begin position="331"/>
        <end position="379"/>
    </location>
</feature>
<dbReference type="InterPro" id="IPR016024">
    <property type="entry name" value="ARM-type_fold"/>
</dbReference>
<feature type="region of interest" description="Disordered" evidence="1">
    <location>
        <begin position="1"/>
        <end position="29"/>
    </location>
</feature>
<dbReference type="KEGG" id="soe:110801902"/>
<dbReference type="PANTHER" id="PTHR31355:SF7">
    <property type="entry name" value="MICROTUBULE-ASSOCIATED PROTEIN TORTIFOLIA1"/>
    <property type="match status" value="1"/>
</dbReference>
<dbReference type="InterPro" id="IPR057599">
    <property type="entry name" value="TORTIFOLIA1/TORL1-2_C"/>
</dbReference>
<keyword evidence="3" id="KW-1185">Reference proteome</keyword>
<dbReference type="Pfam" id="PF24713">
    <property type="entry name" value="TOR1L1_C"/>
    <property type="match status" value="1"/>
</dbReference>
<sequence>MGSQGPKSSKATKPTSTTATQSSAPSSSLSSHLAMVELKQKILISLSKLSDRDTHQIAIEELETTIQTLQNDAVPMLLNCLFDSSSSDQSKPSVKKESIRLLAAVCGSHSDSTGTHLVKIIAHIAKRLRDPDSGVREACKETIGNLSGIYMKGENAENGVVSLFVRPLFEAMGENNKGVQVGAAMCLGRVVDCAVNPPLSSFQKLCPRVCKYLNSPNFFAKSALLPVVSSLSQVGAITSLNLDPLLQSIHDCLASTDWATRKAAAEALIALALHSRDLIKVGASSTLTALEACRFDKIKPVRESMTEALHHWKNLAGKSGDVALDNRKGSNYVAENDLPDNDKQKNMTSDQRKDEASPRDSANNATLSDSVGKTKNGNYSDKAVGILKKKLPAFSDKNLNAEFFQKLEKRGADDLPVEVVVPRNCLNPSNTNGEEAEINTEENEDNTDKTPSNISSRQRDNDGHMRARCVEDGVSGKDLRPGTSGLEDRGVNFSKVDGQTEASLMNGKGNWLAIQRQLLQLERQQGHLMNMLQEFMGGSHDSMVTLENRVRGLERVVEDMAHDLSISSSRRVGNFRSGYDGSSNRPGRYNGYLDYGGRLPFGDRFSASEGVSPSMRGRAAPWRSDHQEPWDFPSYGASKNGQPGIRREAGSNSIDGRSPRSEHENDQVGARRAWDKGTGNVRLGEGPSARSVWQASKDEATLAAIRVAGDDSGTVRATRVAVRELEAMGCDNNEPERDPVWTSWSNAMDAVQAGDMDTAYAEVVSTGDDSLLVKLMDKSGPVFDQLSNEVAVEVLNAIMPFVAEQNLFDLCLSWVQQLLDLVVENGPDIFSIPIEVKRDLLFSLHDASSSIELPEDWEGAIPDQLMLQLASAWDIDLQQPGS</sequence>
<feature type="domain" description="TOG" evidence="2">
    <location>
        <begin position="65"/>
        <end position="304"/>
    </location>
</feature>
<dbReference type="Pfam" id="PF24714">
    <property type="entry name" value="TOR1L1_N"/>
    <property type="match status" value="1"/>
</dbReference>
<reference evidence="4" key="2">
    <citation type="submission" date="2025-08" db="UniProtKB">
        <authorList>
            <consortium name="RefSeq"/>
        </authorList>
    </citation>
    <scope>IDENTIFICATION</scope>
    <source>
        <tissue evidence="4">Leaf</tissue>
    </source>
</reference>
<gene>
    <name evidence="4" type="primary">LOC110801902</name>
</gene>
<dbReference type="SUPFAM" id="SSF48371">
    <property type="entry name" value="ARM repeat"/>
    <property type="match status" value="1"/>
</dbReference>